<organism evidence="7">
    <name type="scientific">uncultured Campylobacterales bacterium</name>
    <dbReference type="NCBI Taxonomy" id="352960"/>
    <lineage>
        <taxon>Bacteria</taxon>
        <taxon>Pseudomonadati</taxon>
        <taxon>Campylobacterota</taxon>
        <taxon>Epsilonproteobacteria</taxon>
        <taxon>Campylobacterales</taxon>
        <taxon>environmental samples</taxon>
    </lineage>
</organism>
<comment type="similarity">
    <text evidence="5 6">Belongs to the complex I subunit 1 family.</text>
</comment>
<dbReference type="AlphaFoldDB" id="A0A6S6T512"/>
<keyword evidence="5" id="KW-0874">Quinone</keyword>
<dbReference type="GO" id="GO:0048038">
    <property type="term" value="F:quinone binding"/>
    <property type="evidence" value="ECO:0007669"/>
    <property type="project" value="UniProtKB-KW"/>
</dbReference>
<dbReference type="NCBIfam" id="NF004741">
    <property type="entry name" value="PRK06076.1-2"/>
    <property type="match status" value="1"/>
</dbReference>
<dbReference type="GO" id="GO:0016655">
    <property type="term" value="F:oxidoreductase activity, acting on NAD(P)H, quinone or similar compound as acceptor"/>
    <property type="evidence" value="ECO:0007669"/>
    <property type="project" value="UniProtKB-UniRule"/>
</dbReference>
<dbReference type="Pfam" id="PF00146">
    <property type="entry name" value="NADHdh"/>
    <property type="match status" value="1"/>
</dbReference>
<dbReference type="EMBL" id="CACVAW010000054">
    <property type="protein sequence ID" value="CAA6813325.1"/>
    <property type="molecule type" value="Genomic_DNA"/>
</dbReference>
<comment type="catalytic activity">
    <reaction evidence="5">
        <text>a quinone + NADH + 5 H(+)(in) = a quinol + NAD(+) + 4 H(+)(out)</text>
        <dbReference type="Rhea" id="RHEA:57888"/>
        <dbReference type="ChEBI" id="CHEBI:15378"/>
        <dbReference type="ChEBI" id="CHEBI:24646"/>
        <dbReference type="ChEBI" id="CHEBI:57540"/>
        <dbReference type="ChEBI" id="CHEBI:57945"/>
        <dbReference type="ChEBI" id="CHEBI:132124"/>
    </reaction>
</comment>
<dbReference type="HAMAP" id="MF_01350">
    <property type="entry name" value="NDH1_NuoH"/>
    <property type="match status" value="1"/>
</dbReference>
<dbReference type="GO" id="GO:0003954">
    <property type="term" value="F:NADH dehydrogenase activity"/>
    <property type="evidence" value="ECO:0007669"/>
    <property type="project" value="TreeGrafter"/>
</dbReference>
<keyword evidence="5 7" id="KW-0830">Ubiquinone</keyword>
<keyword evidence="5" id="KW-1278">Translocase</keyword>
<keyword evidence="4 5" id="KW-0472">Membrane</keyword>
<evidence type="ECO:0000313" key="7">
    <source>
        <dbReference type="EMBL" id="CAA6813325.1"/>
    </source>
</evidence>
<protein>
    <recommendedName>
        <fullName evidence="5">NADH-quinone oxidoreductase subunit H</fullName>
        <ecNumber evidence="5">7.1.1.-</ecNumber>
    </recommendedName>
    <alternativeName>
        <fullName evidence="5">NADH dehydrogenase I subunit H</fullName>
    </alternativeName>
    <alternativeName>
        <fullName evidence="5">NDH-1 subunit H</fullName>
    </alternativeName>
</protein>
<keyword evidence="5 6" id="KW-0520">NAD</keyword>
<evidence type="ECO:0000256" key="5">
    <source>
        <dbReference type="HAMAP-Rule" id="MF_01350"/>
    </source>
</evidence>
<evidence type="ECO:0000256" key="6">
    <source>
        <dbReference type="RuleBase" id="RU000471"/>
    </source>
</evidence>
<keyword evidence="5" id="KW-1003">Cell membrane</keyword>
<feature type="transmembrane region" description="Helical" evidence="5">
    <location>
        <begin position="80"/>
        <end position="100"/>
    </location>
</feature>
<keyword evidence="7" id="KW-0560">Oxidoreductase</keyword>
<dbReference type="PANTHER" id="PTHR11432:SF3">
    <property type="entry name" value="NADH-UBIQUINONE OXIDOREDUCTASE CHAIN 1"/>
    <property type="match status" value="1"/>
</dbReference>
<proteinExistence type="inferred from homology"/>
<name>A0A6S6T512_9BACT</name>
<feature type="transmembrane region" description="Helical" evidence="5">
    <location>
        <begin position="158"/>
        <end position="181"/>
    </location>
</feature>
<feature type="transmembrane region" description="Helical" evidence="5">
    <location>
        <begin position="312"/>
        <end position="329"/>
    </location>
</feature>
<dbReference type="InterPro" id="IPR001694">
    <property type="entry name" value="NADH_UbQ_OxRdtase_su1/FPO"/>
</dbReference>
<evidence type="ECO:0000256" key="3">
    <source>
        <dbReference type="ARBA" id="ARBA00022989"/>
    </source>
</evidence>
<keyword evidence="2 5" id="KW-0812">Transmembrane</keyword>
<dbReference type="EC" id="7.1.1.-" evidence="5"/>
<evidence type="ECO:0000256" key="1">
    <source>
        <dbReference type="ARBA" id="ARBA00004141"/>
    </source>
</evidence>
<feature type="transmembrane region" description="Helical" evidence="5">
    <location>
        <begin position="270"/>
        <end position="292"/>
    </location>
</feature>
<feature type="transmembrane region" description="Helical" evidence="5">
    <location>
        <begin position="193"/>
        <end position="212"/>
    </location>
</feature>
<accession>A0A6S6T512</accession>
<dbReference type="GO" id="GO:0009060">
    <property type="term" value="P:aerobic respiration"/>
    <property type="evidence" value="ECO:0007669"/>
    <property type="project" value="TreeGrafter"/>
</dbReference>
<gene>
    <name evidence="5" type="primary">nuoH</name>
    <name evidence="7" type="ORF">HELGO_WM22747</name>
</gene>
<keyword evidence="3 5" id="KW-1133">Transmembrane helix</keyword>
<comment type="subunit">
    <text evidence="5">NDH-1 is composed of 14 different subunits. Subunits NuoA, H, J, K, L, M, N constitute the membrane sector of the complex.</text>
</comment>
<comment type="subcellular location">
    <subcellularLocation>
        <location evidence="5 6">Cell membrane</location>
        <topology evidence="5 6">Multi-pass membrane protein</topology>
    </subcellularLocation>
    <subcellularLocation>
        <location evidence="1">Membrane</location>
        <topology evidence="1">Multi-pass membrane protein</topology>
    </subcellularLocation>
</comment>
<comment type="function">
    <text evidence="5">NDH-1 shuttles electrons from NADH, via FMN and iron-sulfur (Fe-S) centers, to quinones in the respiratory chain. The immediate electron acceptor for the enzyme in this species is believed to be ubiquinone. Couples the redox reaction to proton translocation (for every two electrons transferred, four hydrogen ions are translocated across the cytoplasmic membrane), and thus conserves the redox energy in a proton gradient. This subunit may bind ubiquinone.</text>
</comment>
<reference evidence="7" key="1">
    <citation type="submission" date="2020-01" db="EMBL/GenBank/DDBJ databases">
        <authorList>
            <person name="Meier V. D."/>
            <person name="Meier V D."/>
        </authorList>
    </citation>
    <scope>NUCLEOTIDE SEQUENCE</scope>
    <source>
        <strain evidence="7">HLG_WM_MAG_12</strain>
    </source>
</reference>
<evidence type="ECO:0000256" key="2">
    <source>
        <dbReference type="ARBA" id="ARBA00022692"/>
    </source>
</evidence>
<feature type="transmembrane region" description="Helical" evidence="5">
    <location>
        <begin position="241"/>
        <end position="264"/>
    </location>
</feature>
<feature type="transmembrane region" description="Helical" evidence="5">
    <location>
        <begin position="6"/>
        <end position="30"/>
    </location>
</feature>
<dbReference type="GO" id="GO:0005886">
    <property type="term" value="C:plasma membrane"/>
    <property type="evidence" value="ECO:0007669"/>
    <property type="project" value="UniProtKB-SubCell"/>
</dbReference>
<evidence type="ECO:0000256" key="4">
    <source>
        <dbReference type="ARBA" id="ARBA00023136"/>
    </source>
</evidence>
<dbReference type="PROSITE" id="PS00667">
    <property type="entry name" value="COMPLEX1_ND1_1"/>
    <property type="match status" value="1"/>
</dbReference>
<sequence>MDIGFLIAISLKCLVIIAVFAGIGGYITVIERKILAFMQRRLGPMNMGPYGMLQIIPDMIKLLTKEDVVPAGAIKPIFKIAPVISVIATFTALSAIPLLPEFTIFGITVSPIIADINIGILFVLAVGSTAMYGPLLAGISSNNKWSLIGGARAVSQMISFEVIAALSLLAPIMMIGSLSLIDINNYQVGGIQNWLIFTQPIAFILFMIAIFAETNRTPFDLIEFEAEIVSGYATEYSGLRWGIFFVAEYAAMIIASFLVSIIFLGGFNSLWIIPGGVMILLKVAFLIFLFLWTRAAWPHIRPDQLMEFCWKILMPLAILNILITGFILIL</sequence>
<dbReference type="InterPro" id="IPR018086">
    <property type="entry name" value="NADH_UbQ_OxRdtase_su1_CS"/>
</dbReference>
<feature type="transmembrane region" description="Helical" evidence="5">
    <location>
        <begin position="112"/>
        <end position="137"/>
    </location>
</feature>
<dbReference type="PANTHER" id="PTHR11432">
    <property type="entry name" value="NADH DEHYDROGENASE SUBUNIT 1"/>
    <property type="match status" value="1"/>
</dbReference>